<evidence type="ECO:0000256" key="1">
    <source>
        <dbReference type="SAM" id="MobiDB-lite"/>
    </source>
</evidence>
<accession>A0A6A5SVA4</accession>
<feature type="compositionally biased region" description="Polar residues" evidence="1">
    <location>
        <begin position="1"/>
        <end position="10"/>
    </location>
</feature>
<reference evidence="2" key="1">
    <citation type="journal article" date="2020" name="Stud. Mycol.">
        <title>101 Dothideomycetes genomes: a test case for predicting lifestyles and emergence of pathogens.</title>
        <authorList>
            <person name="Haridas S."/>
            <person name="Albert R."/>
            <person name="Binder M."/>
            <person name="Bloem J."/>
            <person name="Labutti K."/>
            <person name="Salamov A."/>
            <person name="Andreopoulos B."/>
            <person name="Baker S."/>
            <person name="Barry K."/>
            <person name="Bills G."/>
            <person name="Bluhm B."/>
            <person name="Cannon C."/>
            <person name="Castanera R."/>
            <person name="Culley D."/>
            <person name="Daum C."/>
            <person name="Ezra D."/>
            <person name="Gonzalez J."/>
            <person name="Henrissat B."/>
            <person name="Kuo A."/>
            <person name="Liang C."/>
            <person name="Lipzen A."/>
            <person name="Lutzoni F."/>
            <person name="Magnuson J."/>
            <person name="Mondo S."/>
            <person name="Nolan M."/>
            <person name="Ohm R."/>
            <person name="Pangilinan J."/>
            <person name="Park H.-J."/>
            <person name="Ramirez L."/>
            <person name="Alfaro M."/>
            <person name="Sun H."/>
            <person name="Tritt A."/>
            <person name="Yoshinaga Y."/>
            <person name="Zwiers L.-H."/>
            <person name="Turgeon B."/>
            <person name="Goodwin S."/>
            <person name="Spatafora J."/>
            <person name="Crous P."/>
            <person name="Grigoriev I."/>
        </authorList>
    </citation>
    <scope>NUCLEOTIDE SEQUENCE</scope>
    <source>
        <strain evidence="2">CBS 161.51</strain>
    </source>
</reference>
<evidence type="ECO:0000313" key="2">
    <source>
        <dbReference type="EMBL" id="KAF1943840.1"/>
    </source>
</evidence>
<feature type="region of interest" description="Disordered" evidence="1">
    <location>
        <begin position="607"/>
        <end position="645"/>
    </location>
</feature>
<sequence length="668" mass="75083">MAPITPTNDSGARKRRVARPRSGMTPHLPRETTIAEAALHDSQDTGQDNPTTPPDQDKEPFRDRKITGLLRLPCELLQIIGSKLTGSRDILHFALVNKHVNGIILETMARNLVISKKQIKRLLEMLVSHPALIIKVSSVDLGDYGCNNHEDCLCLGTPHSKPEIMKLLGPAIAANTQNTISWNHIRQAKRTPGPVWRKNQAYFLDVLLSLCPNIKSIRVELPEARPFNSDIPPRPVHLAPHHLPAPNPELIPVAPLQGPALQMMQQNLEELIIAEDTRWKGPITCEVLEHQDISWRNTGKYTITLAGFSRLKRLDVPMDVLGRPQDVVFLVPNIVDTAADNAAADEIGKDKDDKLKSLAGIREKVLPLTLQYLHLRCCNKWTFALLKKVNQVPVEQLRLKHIELFFTSRPQDIIMQCDATDKGRLNYICLLSELHRKGVKVSFYTGPKEMVVDMRKELEAISVLSPFEVWQFVISGIPFTELNAEASRNRRVLSVGSRLFLRHAKHHLKLFNSPTFNAESWAQGAFFHGIKDTKRYPNILSPKLKVITLDPSRWSLREDGKHQVKRRLAALLSLDTFEFTFRVEQALGSTPIDVPFLGVTFNIPSAGTRHHRRKDEEKIPGQGHGTDCTLGSKNDESNSSCPTEGLPFAKDSKFDSVLWSGVLWKASL</sequence>
<evidence type="ECO:0008006" key="4">
    <source>
        <dbReference type="Google" id="ProtNLM"/>
    </source>
</evidence>
<keyword evidence="3" id="KW-1185">Reference proteome</keyword>
<organism evidence="2 3">
    <name type="scientific">Clathrospora elynae</name>
    <dbReference type="NCBI Taxonomy" id="706981"/>
    <lineage>
        <taxon>Eukaryota</taxon>
        <taxon>Fungi</taxon>
        <taxon>Dikarya</taxon>
        <taxon>Ascomycota</taxon>
        <taxon>Pezizomycotina</taxon>
        <taxon>Dothideomycetes</taxon>
        <taxon>Pleosporomycetidae</taxon>
        <taxon>Pleosporales</taxon>
        <taxon>Diademaceae</taxon>
        <taxon>Clathrospora</taxon>
    </lineage>
</organism>
<feature type="region of interest" description="Disordered" evidence="1">
    <location>
        <begin position="1"/>
        <end position="61"/>
    </location>
</feature>
<dbReference type="Proteomes" id="UP000800038">
    <property type="component" value="Unassembled WGS sequence"/>
</dbReference>
<gene>
    <name evidence="2" type="ORF">EJ02DRAFT_399525</name>
</gene>
<protein>
    <recommendedName>
        <fullName evidence="4">F-box domain-containing protein</fullName>
    </recommendedName>
</protein>
<name>A0A6A5SVA4_9PLEO</name>
<dbReference type="AlphaFoldDB" id="A0A6A5SVA4"/>
<dbReference type="EMBL" id="ML976021">
    <property type="protein sequence ID" value="KAF1943840.1"/>
    <property type="molecule type" value="Genomic_DNA"/>
</dbReference>
<feature type="compositionally biased region" description="Polar residues" evidence="1">
    <location>
        <begin position="629"/>
        <end position="642"/>
    </location>
</feature>
<evidence type="ECO:0000313" key="3">
    <source>
        <dbReference type="Proteomes" id="UP000800038"/>
    </source>
</evidence>
<proteinExistence type="predicted"/>
<dbReference type="OrthoDB" id="3768945at2759"/>